<dbReference type="EMBL" id="QGTT01000001">
    <property type="protein sequence ID" value="PWW16097.1"/>
    <property type="molecule type" value="Genomic_DNA"/>
</dbReference>
<keyword evidence="2" id="KW-0732">Signal</keyword>
<evidence type="ECO:0008006" key="5">
    <source>
        <dbReference type="Google" id="ProtNLM"/>
    </source>
</evidence>
<feature type="chain" id="PRO_5016411512" description="Type IV pilus biogenesis protein PilP" evidence="2">
    <location>
        <begin position="23"/>
        <end position="164"/>
    </location>
</feature>
<dbReference type="RefSeq" id="WP_110074838.1">
    <property type="nucleotide sequence ID" value="NZ_QGTT01000001.1"/>
</dbReference>
<protein>
    <recommendedName>
        <fullName evidence="5">Type IV pilus biogenesis protein PilP</fullName>
    </recommendedName>
</protein>
<reference evidence="3 4" key="1">
    <citation type="submission" date="2018-05" db="EMBL/GenBank/DDBJ databases">
        <title>Freshwater and sediment microbial communities from various areas in North America, analyzing microbe dynamics in response to fracking.</title>
        <authorList>
            <person name="Lamendella R."/>
        </authorList>
    </citation>
    <scope>NUCLEOTIDE SEQUENCE [LARGE SCALE GENOMIC DNA]</scope>
    <source>
        <strain evidence="3 4">125B1</strain>
    </source>
</reference>
<evidence type="ECO:0000256" key="2">
    <source>
        <dbReference type="SAM" id="SignalP"/>
    </source>
</evidence>
<sequence>MVGITISLLLAQQLLTAPPSTATTSSVDAVHVVEPAEPTEAFDPAPGLIEQLRYSELEQRVAETEAKRLQTQLQIEKAKHAIAALQKPAANPGNRVTEQLSSIILVGFIEAVDGVKVVLQERGQWLLLTPGERGAHDLQVEVHEQQVRLKRYGHYRDIPLPQGW</sequence>
<comment type="caution">
    <text evidence="3">The sequence shown here is derived from an EMBL/GenBank/DDBJ whole genome shotgun (WGS) entry which is preliminary data.</text>
</comment>
<dbReference type="Proteomes" id="UP000246964">
    <property type="component" value="Unassembled WGS sequence"/>
</dbReference>
<dbReference type="AlphaFoldDB" id="A0A317QCL5"/>
<evidence type="ECO:0000313" key="4">
    <source>
        <dbReference type="Proteomes" id="UP000246964"/>
    </source>
</evidence>
<dbReference type="OrthoDB" id="6238510at2"/>
<organism evidence="3 4">
    <name type="scientific">Pseudidiomarina maritima</name>
    <dbReference type="NCBI Taxonomy" id="519453"/>
    <lineage>
        <taxon>Bacteria</taxon>
        <taxon>Pseudomonadati</taxon>
        <taxon>Pseudomonadota</taxon>
        <taxon>Gammaproteobacteria</taxon>
        <taxon>Alteromonadales</taxon>
        <taxon>Idiomarinaceae</taxon>
        <taxon>Pseudidiomarina</taxon>
    </lineage>
</organism>
<accession>A0A317QCL5</accession>
<feature type="signal peptide" evidence="2">
    <location>
        <begin position="1"/>
        <end position="22"/>
    </location>
</feature>
<feature type="coiled-coil region" evidence="1">
    <location>
        <begin position="54"/>
        <end position="81"/>
    </location>
</feature>
<gene>
    <name evidence="3" type="ORF">DET45_101202</name>
</gene>
<keyword evidence="1" id="KW-0175">Coiled coil</keyword>
<evidence type="ECO:0000256" key="1">
    <source>
        <dbReference type="SAM" id="Coils"/>
    </source>
</evidence>
<proteinExistence type="predicted"/>
<name>A0A317QCL5_9GAMM</name>
<evidence type="ECO:0000313" key="3">
    <source>
        <dbReference type="EMBL" id="PWW16097.1"/>
    </source>
</evidence>
<keyword evidence="4" id="KW-1185">Reference proteome</keyword>